<protein>
    <submittedName>
        <fullName evidence="3">Phosphatase</fullName>
    </submittedName>
</protein>
<dbReference type="AlphaFoldDB" id="A0A1S6ISW6"/>
<gene>
    <name evidence="3" type="ORF">B0537_01375</name>
</gene>
<dbReference type="InterPro" id="IPR003695">
    <property type="entry name" value="Ppx_GppA_N"/>
</dbReference>
<dbReference type="SUPFAM" id="SSF53067">
    <property type="entry name" value="Actin-like ATPase domain"/>
    <property type="match status" value="2"/>
</dbReference>
<organism evidence="3 4">
    <name type="scientific">Desulforamulus ferrireducens</name>
    <dbReference type="NCBI Taxonomy" id="1833852"/>
    <lineage>
        <taxon>Bacteria</taxon>
        <taxon>Bacillati</taxon>
        <taxon>Bacillota</taxon>
        <taxon>Clostridia</taxon>
        <taxon>Eubacteriales</taxon>
        <taxon>Peptococcaceae</taxon>
        <taxon>Desulforamulus</taxon>
    </lineage>
</organism>
<dbReference type="PANTHER" id="PTHR30005">
    <property type="entry name" value="EXOPOLYPHOSPHATASE"/>
    <property type="match status" value="1"/>
</dbReference>
<proteinExistence type="inferred from homology"/>
<accession>A0A1S6ISW6</accession>
<dbReference type="Gene3D" id="3.30.420.150">
    <property type="entry name" value="Exopolyphosphatase. Domain 2"/>
    <property type="match status" value="1"/>
</dbReference>
<dbReference type="STRING" id="1833852.B0537_01375"/>
<reference evidence="3 4" key="1">
    <citation type="journal article" date="2016" name="Int. J. Syst. Evol. Microbiol.">
        <title>Desulfotomaculum ferrireducens sp. nov., a moderately thermophilic sulfate-reducing and dissimilatory Fe(III)-reducing bacterium isolated from compost.</title>
        <authorList>
            <person name="Yang G."/>
            <person name="Guo J."/>
            <person name="Zhuang L."/>
            <person name="Yuan Y."/>
            <person name="Zhou S."/>
        </authorList>
    </citation>
    <scope>NUCLEOTIDE SEQUENCE [LARGE SCALE GENOMIC DNA]</scope>
    <source>
        <strain evidence="3 4">GSS09</strain>
    </source>
</reference>
<evidence type="ECO:0000259" key="2">
    <source>
        <dbReference type="Pfam" id="PF02541"/>
    </source>
</evidence>
<dbReference type="CDD" id="cd24054">
    <property type="entry name" value="ASKHA_NBD_AaPPX-GppA_MtPPX2-like"/>
    <property type="match status" value="1"/>
</dbReference>
<comment type="similarity">
    <text evidence="1">Belongs to the GppA/Ppx family.</text>
</comment>
<dbReference type="OrthoDB" id="9807195at2"/>
<feature type="domain" description="Ppx/GppA phosphatase N-terminal" evidence="2">
    <location>
        <begin position="18"/>
        <end position="293"/>
    </location>
</feature>
<evidence type="ECO:0000256" key="1">
    <source>
        <dbReference type="ARBA" id="ARBA00007125"/>
    </source>
</evidence>
<keyword evidence="4" id="KW-1185">Reference proteome</keyword>
<dbReference type="EMBL" id="CP019698">
    <property type="protein sequence ID" value="AQS57873.1"/>
    <property type="molecule type" value="Genomic_DNA"/>
</dbReference>
<dbReference type="Gene3D" id="3.30.420.40">
    <property type="match status" value="1"/>
</dbReference>
<dbReference type="Pfam" id="PF02541">
    <property type="entry name" value="Ppx-GppA"/>
    <property type="match status" value="1"/>
</dbReference>
<name>A0A1S6ISW6_9FIRM</name>
<evidence type="ECO:0000313" key="4">
    <source>
        <dbReference type="Proteomes" id="UP000189464"/>
    </source>
</evidence>
<dbReference type="InterPro" id="IPR043129">
    <property type="entry name" value="ATPase_NBD"/>
</dbReference>
<dbReference type="KEGG" id="dfg:B0537_01375"/>
<dbReference type="InterPro" id="IPR050273">
    <property type="entry name" value="GppA/Ppx_hydrolase"/>
</dbReference>
<sequence>MLLASIDIGTNSTRYLVAEVEGNQVRTVKGGLITTRLGQGINQGKLLPEAMERTVAALEKFLAEIMPLQPQGLVAVATSAVRDAENREEFLQLTRRRTGLAVQVLDGAAEAAASYAGVMAGLPLSAANTMVLDVGGGSTEMIWPGKAGVNYVSLPAGAVRMTEGKHTEEQIKQILLPTLQQIKGQQGSQLSLVAVGGTATTLAAISLGLVNYRPELVHGVYLPYPEVVRVLEVLQAAGPEGRKNIVGLQPERADIIVAGVSLLKIVLEAMRLKGLTISESDILQGLLVDLAQKVSK</sequence>
<dbReference type="RefSeq" id="WP_077712839.1">
    <property type="nucleotide sequence ID" value="NZ_CP019698.1"/>
</dbReference>
<dbReference type="Proteomes" id="UP000189464">
    <property type="component" value="Chromosome"/>
</dbReference>
<dbReference type="PANTHER" id="PTHR30005:SF0">
    <property type="entry name" value="RETROGRADE REGULATION PROTEIN 2"/>
    <property type="match status" value="1"/>
</dbReference>
<evidence type="ECO:0000313" key="3">
    <source>
        <dbReference type="EMBL" id="AQS57873.1"/>
    </source>
</evidence>